<dbReference type="GO" id="GO:0006310">
    <property type="term" value="P:DNA recombination"/>
    <property type="evidence" value="ECO:0007669"/>
    <property type="project" value="UniProtKB-UniRule"/>
</dbReference>
<evidence type="ECO:0000256" key="14">
    <source>
        <dbReference type="ARBA" id="ARBA00048988"/>
    </source>
</evidence>
<evidence type="ECO:0000256" key="4">
    <source>
        <dbReference type="ARBA" id="ARBA00022763"/>
    </source>
</evidence>
<dbReference type="InterPro" id="IPR027417">
    <property type="entry name" value="P-loop_NTPase"/>
</dbReference>
<keyword evidence="4 15" id="KW-0227">DNA damage</keyword>
<comment type="similarity">
    <text evidence="1 15">Belongs to the helicase family. RecG subfamily.</text>
</comment>
<evidence type="ECO:0000313" key="19">
    <source>
        <dbReference type="Proteomes" id="UP000198943"/>
    </source>
</evidence>
<keyword evidence="3 15" id="KW-0547">Nucleotide-binding</keyword>
<dbReference type="SMART" id="SM00487">
    <property type="entry name" value="DEXDc"/>
    <property type="match status" value="1"/>
</dbReference>
<comment type="function">
    <text evidence="15">Plays a critical role in recombination and DNA repair. Helps process Holliday junction intermediates to mature products by catalyzing branch migration. Has replication fork regression activity, unwinds stalled or blocked replication forks to make a HJ that can be resolved. Has a DNA unwinding activity characteristic of a DNA helicase with 3'-5' polarity.</text>
</comment>
<evidence type="ECO:0000256" key="13">
    <source>
        <dbReference type="ARBA" id="ARBA00034808"/>
    </source>
</evidence>
<dbReference type="EMBL" id="FMYW01000003">
    <property type="protein sequence ID" value="SDC17360.1"/>
    <property type="molecule type" value="Genomic_DNA"/>
</dbReference>
<dbReference type="AlphaFoldDB" id="A0A1G6JF88"/>
<evidence type="ECO:0000256" key="10">
    <source>
        <dbReference type="ARBA" id="ARBA00023204"/>
    </source>
</evidence>
<dbReference type="Gene3D" id="2.40.50.140">
    <property type="entry name" value="Nucleic acid-binding proteins"/>
    <property type="match status" value="1"/>
</dbReference>
<evidence type="ECO:0000256" key="8">
    <source>
        <dbReference type="ARBA" id="ARBA00023125"/>
    </source>
</evidence>
<dbReference type="SMART" id="SM00490">
    <property type="entry name" value="HELICc"/>
    <property type="match status" value="2"/>
</dbReference>
<reference evidence="19" key="1">
    <citation type="submission" date="2016-10" db="EMBL/GenBank/DDBJ databases">
        <authorList>
            <person name="Varghese N."/>
            <person name="Submissions S."/>
        </authorList>
    </citation>
    <scope>NUCLEOTIDE SEQUENCE [LARGE SCALE GENOMIC DNA]</scope>
    <source>
        <strain evidence="19">DSM 11005</strain>
    </source>
</reference>
<dbReference type="InterPro" id="IPR012340">
    <property type="entry name" value="NA-bd_OB-fold"/>
</dbReference>
<dbReference type="GO" id="GO:0005524">
    <property type="term" value="F:ATP binding"/>
    <property type="evidence" value="ECO:0007669"/>
    <property type="project" value="UniProtKB-KW"/>
</dbReference>
<dbReference type="Gene3D" id="3.40.50.300">
    <property type="entry name" value="P-loop containing nucleotide triphosphate hydrolases"/>
    <property type="match status" value="2"/>
</dbReference>
<accession>A0A1G6JF88</accession>
<evidence type="ECO:0000313" key="18">
    <source>
        <dbReference type="EMBL" id="SDC17360.1"/>
    </source>
</evidence>
<dbReference type="InterPro" id="IPR004609">
    <property type="entry name" value="ATP-dep_DNA_helicase_RecG"/>
</dbReference>
<dbReference type="CDD" id="cd17992">
    <property type="entry name" value="DEXHc_RecG"/>
    <property type="match status" value="1"/>
</dbReference>
<dbReference type="InterPro" id="IPR033454">
    <property type="entry name" value="RecG_wedge"/>
</dbReference>
<dbReference type="CDD" id="cd04488">
    <property type="entry name" value="RecG_wedge_OBF"/>
    <property type="match status" value="1"/>
</dbReference>
<dbReference type="InterPro" id="IPR014001">
    <property type="entry name" value="Helicase_ATP-bd"/>
</dbReference>
<dbReference type="Pfam" id="PF00271">
    <property type="entry name" value="Helicase_C"/>
    <property type="match status" value="1"/>
</dbReference>
<dbReference type="InterPro" id="IPR045562">
    <property type="entry name" value="RecG_dom3_C"/>
</dbReference>
<evidence type="ECO:0000256" key="9">
    <source>
        <dbReference type="ARBA" id="ARBA00023172"/>
    </source>
</evidence>
<dbReference type="Proteomes" id="UP000198943">
    <property type="component" value="Unassembled WGS sequence"/>
</dbReference>
<dbReference type="PROSITE" id="PS51194">
    <property type="entry name" value="HELICASE_CTER"/>
    <property type="match status" value="1"/>
</dbReference>
<keyword evidence="6 15" id="KW-0347">Helicase</keyword>
<dbReference type="GO" id="GO:0016887">
    <property type="term" value="F:ATP hydrolysis activity"/>
    <property type="evidence" value="ECO:0007669"/>
    <property type="project" value="RHEA"/>
</dbReference>
<dbReference type="GO" id="GO:0043138">
    <property type="term" value="F:3'-5' DNA helicase activity"/>
    <property type="evidence" value="ECO:0007669"/>
    <property type="project" value="UniProtKB-EC"/>
</dbReference>
<evidence type="ECO:0000256" key="7">
    <source>
        <dbReference type="ARBA" id="ARBA00022840"/>
    </source>
</evidence>
<keyword evidence="8" id="KW-0238">DNA-binding</keyword>
<keyword evidence="11" id="KW-0413">Isomerase</keyword>
<comment type="catalytic activity">
    <reaction evidence="12 15">
        <text>Couples ATP hydrolysis with the unwinding of duplex DNA by translocating in the 3'-5' direction.</text>
        <dbReference type="EC" id="5.6.2.4"/>
    </reaction>
</comment>
<evidence type="ECO:0000259" key="17">
    <source>
        <dbReference type="PROSITE" id="PS51194"/>
    </source>
</evidence>
<dbReference type="Pfam" id="PF17191">
    <property type="entry name" value="RecG_wedge"/>
    <property type="match status" value="1"/>
</dbReference>
<gene>
    <name evidence="18" type="ORF">SAMN04487864_10393</name>
</gene>
<keyword evidence="9 15" id="KW-0233">DNA recombination</keyword>
<dbReference type="SUPFAM" id="SSF52540">
    <property type="entry name" value="P-loop containing nucleoside triphosphate hydrolases"/>
    <property type="match status" value="1"/>
</dbReference>
<comment type="catalytic activity">
    <reaction evidence="14 15">
        <text>ATP + H2O = ADP + phosphate + H(+)</text>
        <dbReference type="Rhea" id="RHEA:13065"/>
        <dbReference type="ChEBI" id="CHEBI:15377"/>
        <dbReference type="ChEBI" id="CHEBI:15378"/>
        <dbReference type="ChEBI" id="CHEBI:30616"/>
        <dbReference type="ChEBI" id="CHEBI:43474"/>
        <dbReference type="ChEBI" id="CHEBI:456216"/>
        <dbReference type="EC" id="5.6.2.4"/>
    </reaction>
</comment>
<sequence>MENWWQKPITALKGIGSKRAEAFARLEIVTIGDLLNYYPRLDSYIDYSHLATIRELKTDGSRQIFEAEALRAVERVSGGGRRYAVITVKDETGYAEIFLFGAQRFQARRFKAGSRILVTGRVKPGRTAKAVSEVLLQFCDEESLDKSVGILPVYNLTESLTQQNLRAAVRQALQLAKEYGLPETIPDSICRQYGFLSRIEAVSNIHFPESAAHFRAAKKRLVYEELFLLQCGLMLNREHNHDGRPGVKLARDGKLVQKVLQNLPFTLTGAQQKAWADISGDMEDVKPMHRLLQGDVGSGKTVIAALALAKAAENGFQGCIMAPTGILAQQHLETLTEFFKDTGITIKILTSNTKAAERREILQELAEGTLNVLVGTHALLQEDVVFAHLALVVTDEQHRFGVNQRAALVNKSDYAPDVLIMTATPIPRTLALTVYGDVETSVMRGMPPGRKVVETLCYTGDMRQKVYAGMVRQIEAGRQVYVVCASIEESEAMEGIRSVNDVYAELKKTWLKNIPCGLLHGKLKPAEKDEIMEAFAAGKLKCLVTTTVIEVGVNVPNATLMIVENADRFGLAQLHQLRGRVGRGDKQSYCVLLTDNQEQDNLARLTVLHNSNDGFELAQRDLELRGAGQLFGLRQHGLPDLRLADILRDTDVLLAARKDAARVLAQPELRKEMLKGAANLFDSRFAGIFNS</sequence>
<dbReference type="SUPFAM" id="SSF50249">
    <property type="entry name" value="Nucleic acid-binding proteins"/>
    <property type="match status" value="1"/>
</dbReference>
<keyword evidence="19" id="KW-1185">Reference proteome</keyword>
<dbReference type="InterPro" id="IPR011545">
    <property type="entry name" value="DEAD/DEAH_box_helicase_dom"/>
</dbReference>
<evidence type="ECO:0000259" key="16">
    <source>
        <dbReference type="PROSITE" id="PS51192"/>
    </source>
</evidence>
<evidence type="ECO:0000256" key="3">
    <source>
        <dbReference type="ARBA" id="ARBA00022741"/>
    </source>
</evidence>
<dbReference type="PANTHER" id="PTHR47964:SF1">
    <property type="entry name" value="ATP-DEPENDENT DNA HELICASE HOMOLOG RECG, CHLOROPLASTIC"/>
    <property type="match status" value="1"/>
</dbReference>
<proteinExistence type="inferred from homology"/>
<dbReference type="GO" id="GO:0006281">
    <property type="term" value="P:DNA repair"/>
    <property type="evidence" value="ECO:0007669"/>
    <property type="project" value="UniProtKB-UniRule"/>
</dbReference>
<dbReference type="Pfam" id="PF19833">
    <property type="entry name" value="RecG_dom3_C"/>
    <property type="match status" value="1"/>
</dbReference>
<organism evidence="18 19">
    <name type="scientific">Succiniclasticum ruminis</name>
    <dbReference type="NCBI Taxonomy" id="40841"/>
    <lineage>
        <taxon>Bacteria</taxon>
        <taxon>Bacillati</taxon>
        <taxon>Bacillota</taxon>
        <taxon>Negativicutes</taxon>
        <taxon>Acidaminococcales</taxon>
        <taxon>Acidaminococcaceae</taxon>
        <taxon>Succiniclasticum</taxon>
    </lineage>
</organism>
<name>A0A1G6JF88_9FIRM</name>
<evidence type="ECO:0000256" key="6">
    <source>
        <dbReference type="ARBA" id="ARBA00022806"/>
    </source>
</evidence>
<evidence type="ECO:0000256" key="1">
    <source>
        <dbReference type="ARBA" id="ARBA00007504"/>
    </source>
</evidence>
<dbReference type="GO" id="GO:0003677">
    <property type="term" value="F:DNA binding"/>
    <property type="evidence" value="ECO:0007669"/>
    <property type="project" value="UniProtKB-KW"/>
</dbReference>
<evidence type="ECO:0000256" key="11">
    <source>
        <dbReference type="ARBA" id="ARBA00023235"/>
    </source>
</evidence>
<keyword evidence="7 15" id="KW-0067">ATP-binding</keyword>
<feature type="domain" description="Helicase ATP-binding" evidence="16">
    <location>
        <begin position="281"/>
        <end position="443"/>
    </location>
</feature>
<dbReference type="NCBIfam" id="NF008168">
    <property type="entry name" value="PRK10917.2-2"/>
    <property type="match status" value="1"/>
</dbReference>
<dbReference type="EC" id="5.6.2.4" evidence="13 15"/>
<evidence type="ECO:0000256" key="5">
    <source>
        <dbReference type="ARBA" id="ARBA00022801"/>
    </source>
</evidence>
<evidence type="ECO:0000256" key="12">
    <source>
        <dbReference type="ARBA" id="ARBA00034617"/>
    </source>
</evidence>
<keyword evidence="10 15" id="KW-0234">DNA repair</keyword>
<dbReference type="PROSITE" id="PS51192">
    <property type="entry name" value="HELICASE_ATP_BIND_1"/>
    <property type="match status" value="1"/>
</dbReference>
<dbReference type="PANTHER" id="PTHR47964">
    <property type="entry name" value="ATP-DEPENDENT DNA HELICASE HOMOLOG RECG, CHLOROPLASTIC"/>
    <property type="match status" value="1"/>
</dbReference>
<dbReference type="InterPro" id="IPR001650">
    <property type="entry name" value="Helicase_C-like"/>
</dbReference>
<evidence type="ECO:0000256" key="2">
    <source>
        <dbReference type="ARBA" id="ARBA00017846"/>
    </source>
</evidence>
<dbReference type="InterPro" id="IPR047112">
    <property type="entry name" value="RecG/Mfd"/>
</dbReference>
<dbReference type="NCBIfam" id="NF008165">
    <property type="entry name" value="PRK10917.1-3"/>
    <property type="match status" value="1"/>
</dbReference>
<feature type="domain" description="Helicase C-terminal" evidence="17">
    <location>
        <begin position="461"/>
        <end position="623"/>
    </location>
</feature>
<dbReference type="Pfam" id="PF00270">
    <property type="entry name" value="DEAD"/>
    <property type="match status" value="1"/>
</dbReference>
<evidence type="ECO:0000256" key="15">
    <source>
        <dbReference type="RuleBase" id="RU363016"/>
    </source>
</evidence>
<protein>
    <recommendedName>
        <fullName evidence="2 15">ATP-dependent DNA helicase RecG</fullName>
        <ecNumber evidence="13 15">5.6.2.4</ecNumber>
    </recommendedName>
</protein>
<keyword evidence="5 15" id="KW-0378">Hydrolase</keyword>
<dbReference type="NCBIfam" id="TIGR00643">
    <property type="entry name" value="recG"/>
    <property type="match status" value="1"/>
</dbReference>